<keyword evidence="9" id="KW-1185">Reference proteome</keyword>
<organism evidence="8 9">
    <name type="scientific">Acetobacter musti</name>
    <dbReference type="NCBI Taxonomy" id="864732"/>
    <lineage>
        <taxon>Bacteria</taxon>
        <taxon>Pseudomonadati</taxon>
        <taxon>Pseudomonadota</taxon>
        <taxon>Alphaproteobacteria</taxon>
        <taxon>Acetobacterales</taxon>
        <taxon>Acetobacteraceae</taxon>
        <taxon>Acetobacter</taxon>
    </lineage>
</organism>
<evidence type="ECO:0000256" key="7">
    <source>
        <dbReference type="SAM" id="Phobius"/>
    </source>
</evidence>
<feature type="transmembrane region" description="Helical" evidence="7">
    <location>
        <begin position="246"/>
        <end position="262"/>
    </location>
</feature>
<accession>A0ABX0JPV5</accession>
<comment type="similarity">
    <text evidence="2">Belongs to the autoinducer-2 exporter (AI-2E) (TC 2.A.86) family.</text>
</comment>
<feature type="transmembrane region" description="Helical" evidence="7">
    <location>
        <begin position="118"/>
        <end position="136"/>
    </location>
</feature>
<evidence type="ECO:0000313" key="8">
    <source>
        <dbReference type="EMBL" id="NHN84808.1"/>
    </source>
</evidence>
<feature type="transmembrane region" description="Helical" evidence="7">
    <location>
        <begin position="297"/>
        <end position="321"/>
    </location>
</feature>
<evidence type="ECO:0000256" key="3">
    <source>
        <dbReference type="ARBA" id="ARBA00022692"/>
    </source>
</evidence>
<dbReference type="PANTHER" id="PTHR21716">
    <property type="entry name" value="TRANSMEMBRANE PROTEIN"/>
    <property type="match status" value="1"/>
</dbReference>
<dbReference type="Pfam" id="PF01594">
    <property type="entry name" value="AI-2E_transport"/>
    <property type="match status" value="1"/>
</dbReference>
<evidence type="ECO:0000256" key="4">
    <source>
        <dbReference type="ARBA" id="ARBA00022989"/>
    </source>
</evidence>
<dbReference type="InterPro" id="IPR002549">
    <property type="entry name" value="AI-2E-like"/>
</dbReference>
<proteinExistence type="inferred from homology"/>
<feature type="transmembrane region" description="Helical" evidence="7">
    <location>
        <begin position="93"/>
        <end position="112"/>
    </location>
</feature>
<dbReference type="Proteomes" id="UP000635278">
    <property type="component" value="Unassembled WGS sequence"/>
</dbReference>
<feature type="transmembrane region" description="Helical" evidence="7">
    <location>
        <begin position="407"/>
        <end position="427"/>
    </location>
</feature>
<gene>
    <name evidence="8" type="ORF">GOB93_09160</name>
</gene>
<evidence type="ECO:0000256" key="6">
    <source>
        <dbReference type="SAM" id="MobiDB-lite"/>
    </source>
</evidence>
<dbReference type="EMBL" id="WOTB01000010">
    <property type="protein sequence ID" value="NHN84808.1"/>
    <property type="molecule type" value="Genomic_DNA"/>
</dbReference>
<keyword evidence="4 7" id="KW-1133">Transmembrane helix</keyword>
<protein>
    <submittedName>
        <fullName evidence="8">AI-2E family transporter</fullName>
    </submittedName>
</protein>
<feature type="transmembrane region" description="Helical" evidence="7">
    <location>
        <begin position="365"/>
        <end position="387"/>
    </location>
</feature>
<sequence length="464" mass="49288">MLAGGASVSGASVSGASADSASSVSSPASGASTGSVSATGSSTAGASAVRASATGEFRKTSSPSVLSASPADEVEAERQQQARMHAAVQRTRLSITQICLLILTVLAVFYTLRVAAEIVLPMVMAVVTNLMLVAPVRMVTHWFRLPKTIVALLLILTMFGVFGAIAMAVSVPAAGWLASLPQDIAAAQVKLSILRGPMQLIESTNFRVQNLLSVAAGDHAPQAPLAPITAGVAPIGSALLSGTRTFVGQLFTFFIMLFFLLAQGDSLLRRFVEIMPTFNDKRRAVQIASRIERNISVYLATITMMNVLVGVANFIQCWLVGIPNPLLWGVAAFALNYIPIIGPFTGIVLYFFVGLLAFPSVMQALAAPAIYLCIHLLEGETITPMLLARRFTLNPVLVMGSLMFWDWMWGITGAFLSVPMLAVLKIVCDHVDSLTPIGHIIGGPGRHLPAVNMRPVYPPHDHDL</sequence>
<evidence type="ECO:0000256" key="2">
    <source>
        <dbReference type="ARBA" id="ARBA00009773"/>
    </source>
</evidence>
<keyword evidence="3 7" id="KW-0812">Transmembrane</keyword>
<comment type="subcellular location">
    <subcellularLocation>
        <location evidence="1">Membrane</location>
        <topology evidence="1">Multi-pass membrane protein</topology>
    </subcellularLocation>
</comment>
<keyword evidence="5 7" id="KW-0472">Membrane</keyword>
<evidence type="ECO:0000256" key="5">
    <source>
        <dbReference type="ARBA" id="ARBA00023136"/>
    </source>
</evidence>
<feature type="transmembrane region" description="Helical" evidence="7">
    <location>
        <begin position="327"/>
        <end position="353"/>
    </location>
</feature>
<name>A0ABX0JPV5_9PROT</name>
<comment type="caution">
    <text evidence="8">The sequence shown here is derived from an EMBL/GenBank/DDBJ whole genome shotgun (WGS) entry which is preliminary data.</text>
</comment>
<evidence type="ECO:0000256" key="1">
    <source>
        <dbReference type="ARBA" id="ARBA00004141"/>
    </source>
</evidence>
<dbReference type="PANTHER" id="PTHR21716:SF16">
    <property type="entry name" value="BLL1467 PROTEIN"/>
    <property type="match status" value="1"/>
</dbReference>
<feature type="transmembrane region" description="Helical" evidence="7">
    <location>
        <begin position="148"/>
        <end position="171"/>
    </location>
</feature>
<reference evidence="8 9" key="1">
    <citation type="journal article" date="2020" name="Int. J. Syst. Evol. Microbiol.">
        <title>Novel acetic acid bacteria from cider fermentations: Acetobacter conturbans sp. nov. and Acetobacter fallax sp. nov.</title>
        <authorList>
            <person name="Sombolestani A.S."/>
            <person name="Cleenwerck I."/>
            <person name="Cnockaert M."/>
            <person name="Borremans W."/>
            <person name="Wieme A.D."/>
            <person name="De Vuyst L."/>
            <person name="Vandamme P."/>
        </authorList>
    </citation>
    <scope>NUCLEOTIDE SEQUENCE [LARGE SCALE GENOMIC DNA]</scope>
    <source>
        <strain evidence="8 9">LMG 30640</strain>
    </source>
</reference>
<evidence type="ECO:0000313" key="9">
    <source>
        <dbReference type="Proteomes" id="UP000635278"/>
    </source>
</evidence>
<feature type="region of interest" description="Disordered" evidence="6">
    <location>
        <begin position="1"/>
        <end position="43"/>
    </location>
</feature>